<dbReference type="RefSeq" id="WP_229837835.1">
    <property type="nucleotide sequence ID" value="NZ_BMSS01000001.1"/>
</dbReference>
<accession>A0A640TD19</accession>
<organism evidence="1 3">
    <name type="scientific">Streptomyces nigrescens</name>
    <dbReference type="NCBI Taxonomy" id="1920"/>
    <lineage>
        <taxon>Bacteria</taxon>
        <taxon>Bacillati</taxon>
        <taxon>Actinomycetota</taxon>
        <taxon>Actinomycetes</taxon>
        <taxon>Kitasatosporales</taxon>
        <taxon>Streptomycetaceae</taxon>
        <taxon>Streptomyces</taxon>
    </lineage>
</organism>
<evidence type="ECO:0000313" key="3">
    <source>
        <dbReference type="Proteomes" id="UP000429552"/>
    </source>
</evidence>
<protein>
    <submittedName>
        <fullName evidence="2">Nucleotidyl transferase AbiEii/AbiGii toxin family protein</fullName>
    </submittedName>
</protein>
<evidence type="ECO:0000313" key="1">
    <source>
        <dbReference type="EMBL" id="GFE20156.1"/>
    </source>
</evidence>
<dbReference type="Proteomes" id="UP000429552">
    <property type="component" value="Unassembled WGS sequence"/>
</dbReference>
<name>A0A640TD19_STRNI</name>
<dbReference type="Pfam" id="PF08843">
    <property type="entry name" value="AbiEii"/>
    <property type="match status" value="1"/>
</dbReference>
<dbReference type="AlphaFoldDB" id="A0A640TD19"/>
<keyword evidence="2" id="KW-0808">Transferase</keyword>
<evidence type="ECO:0000313" key="2">
    <source>
        <dbReference type="EMBL" id="WAT94997.1"/>
    </source>
</evidence>
<dbReference type="Proteomes" id="UP001210609">
    <property type="component" value="Chromosome"/>
</dbReference>
<dbReference type="GO" id="GO:0016740">
    <property type="term" value="F:transferase activity"/>
    <property type="evidence" value="ECO:0007669"/>
    <property type="project" value="UniProtKB-KW"/>
</dbReference>
<dbReference type="InterPro" id="IPR014942">
    <property type="entry name" value="AbiEii"/>
</dbReference>
<reference evidence="1 3" key="1">
    <citation type="submission" date="2019-12" db="EMBL/GenBank/DDBJ databases">
        <title>Whole genome shotgun sequence of Streptomyces libani subsp. libani NBRC 13452.</title>
        <authorList>
            <person name="Ichikawa N."/>
            <person name="Kimura A."/>
            <person name="Kitahashi Y."/>
            <person name="Komaki H."/>
            <person name="Tamura T."/>
        </authorList>
    </citation>
    <scope>NUCLEOTIDE SEQUENCE [LARGE SCALE GENOMIC DNA]</scope>
    <source>
        <strain evidence="1 3">NBRC 13452</strain>
    </source>
</reference>
<gene>
    <name evidence="1" type="ORF">Sliba_06090</name>
    <name evidence="2" type="ORF">STRLI_000671</name>
</gene>
<evidence type="ECO:0000313" key="4">
    <source>
        <dbReference type="Proteomes" id="UP001210609"/>
    </source>
</evidence>
<sequence length="656" mass="70498">MHLTVRDDGDHEAAGQLAAYAAAHHLKCVHILLEQGEVPSQPMLTLHGAGTYEEVRAEAVAKAAGLRAAGFDVVRTKIEATPWSDGVPGTDEEAADLGPDYYFEHHLKLVLARSAPVGSLLALAVAHGAHLSRNARRARSDGRVERFVTQRCRRVGLATAGRRLDALAGQLRAAGHRIASVERESGRGVRSGGGEERLMTGTDETGAAAKWREFRFGPWADTAVVPRARPDEATRARMDLPATLLPVPDDGVVQRPVFDPAAAHHVFGMRLGEPSFADASAGARWYAARRHALHHVLAAIAQSPWAGHLVLRGSMLLASWFGDAAREPGDLDFVVVPETWQLADARTDRMLDGIAAAAEELSHRGGPVRLDARAAVGDEIWSYDRVPGRRLVIPWTAVADGVPAGSVQLDFVFNEHLPAPAEPAEIRGPQGTAPVVVRAATRALSLAWKVLWLVSDMHPEGKDLYDAVLLAESTELPFPLLREVFRGVDGGVFDRNPVLPETLCGIERDWSELRKEYPDRTGFTAPGPSVEHEYVQRLVTALGPTFATDDGSGATAAYQQRAAWFASLTAECAGVLAERGMDAVQDLLLEWGAPFGNAVVVTREVSGRDRCALRDAAAVVAAFRTGHPTVARRPWLLGDPDEVVRQLGGDGTGTSG</sequence>
<proteinExistence type="predicted"/>
<keyword evidence="4" id="KW-1185">Reference proteome</keyword>
<dbReference type="EMBL" id="CP114202">
    <property type="protein sequence ID" value="WAT94997.1"/>
    <property type="molecule type" value="Genomic_DNA"/>
</dbReference>
<dbReference type="EMBL" id="BLIP01000001">
    <property type="protein sequence ID" value="GFE20156.1"/>
    <property type="molecule type" value="Genomic_DNA"/>
</dbReference>
<reference evidence="2 4" key="2">
    <citation type="submission" date="2022-12" db="EMBL/GenBank/DDBJ databases">
        <authorList>
            <person name="Ruckert C."/>
            <person name="Busche T."/>
            <person name="Kalinowski J."/>
            <person name="Wittmann C."/>
        </authorList>
    </citation>
    <scope>NUCLEOTIDE SEQUENCE [LARGE SCALE GENOMIC DNA]</scope>
    <source>
        <strain evidence="2 4">DSM 40555</strain>
    </source>
</reference>